<organism evidence="1 2">
    <name type="scientific">Pelobates cultripes</name>
    <name type="common">Western spadefoot toad</name>
    <dbReference type="NCBI Taxonomy" id="61616"/>
    <lineage>
        <taxon>Eukaryota</taxon>
        <taxon>Metazoa</taxon>
        <taxon>Chordata</taxon>
        <taxon>Craniata</taxon>
        <taxon>Vertebrata</taxon>
        <taxon>Euteleostomi</taxon>
        <taxon>Amphibia</taxon>
        <taxon>Batrachia</taxon>
        <taxon>Anura</taxon>
        <taxon>Pelobatoidea</taxon>
        <taxon>Pelobatidae</taxon>
        <taxon>Pelobates</taxon>
    </lineage>
</organism>
<dbReference type="GO" id="GO:0005886">
    <property type="term" value="C:plasma membrane"/>
    <property type="evidence" value="ECO:0007669"/>
    <property type="project" value="TreeGrafter"/>
</dbReference>
<accession>A0AAD1S9Z6</accession>
<protein>
    <submittedName>
        <fullName evidence="1">SHC-transforming 3</fullName>
    </submittedName>
</protein>
<dbReference type="EMBL" id="OW240916">
    <property type="protein sequence ID" value="CAH2294357.1"/>
    <property type="molecule type" value="Genomic_DNA"/>
</dbReference>
<dbReference type="Proteomes" id="UP001295444">
    <property type="component" value="Chromosome 05"/>
</dbReference>
<evidence type="ECO:0000313" key="1">
    <source>
        <dbReference type="EMBL" id="CAH2294357.1"/>
    </source>
</evidence>
<dbReference type="GO" id="GO:0030971">
    <property type="term" value="F:receptor tyrosine kinase binding"/>
    <property type="evidence" value="ECO:0007669"/>
    <property type="project" value="TreeGrafter"/>
</dbReference>
<dbReference type="PANTHER" id="PTHR10337:SF4">
    <property type="entry name" value="SHC-TRANSFORMING PROTEIN 3"/>
    <property type="match status" value="1"/>
</dbReference>
<keyword evidence="2" id="KW-1185">Reference proteome</keyword>
<sequence length="251" mass="27682">MLQRTKYNRFKNESVTPVDDLFHNLSMNSKVSTVATTTATSPCTAATEVLQKEQEDGSTTLCTFIHKVSHLKLSSSGNLLGIKNLSSAVRELASSKLQGSSSALNSAAGVSDNTCNLVSTPPWSQQDVSKMSTGKKTRSEEMNLVGEDWNQSSSFVNKPSRGWLHSNEKILGPGVTKPGHKVTERKRAELIPERHSSLSMFCLSPACAPIFELQEMLERCPYDKQKATDKIKPYIGELPFYNHKVYLPAET</sequence>
<dbReference type="InterPro" id="IPR051235">
    <property type="entry name" value="CEP152/SHC-Transforming"/>
</dbReference>
<reference evidence="1" key="1">
    <citation type="submission" date="2022-03" db="EMBL/GenBank/DDBJ databases">
        <authorList>
            <person name="Alioto T."/>
            <person name="Alioto T."/>
            <person name="Gomez Garrido J."/>
        </authorList>
    </citation>
    <scope>NUCLEOTIDE SEQUENCE</scope>
</reference>
<name>A0AAD1S9Z6_PELCU</name>
<proteinExistence type="predicted"/>
<dbReference type="GO" id="GO:0007169">
    <property type="term" value="P:cell surface receptor protein tyrosine kinase signaling pathway"/>
    <property type="evidence" value="ECO:0007669"/>
    <property type="project" value="TreeGrafter"/>
</dbReference>
<dbReference type="PANTHER" id="PTHR10337">
    <property type="entry name" value="SHC TRANSFORMING PROTEIN"/>
    <property type="match status" value="1"/>
</dbReference>
<evidence type="ECO:0000313" key="2">
    <source>
        <dbReference type="Proteomes" id="UP001295444"/>
    </source>
</evidence>
<gene>
    <name evidence="1" type="ORF">PECUL_23A059663</name>
</gene>
<dbReference type="AlphaFoldDB" id="A0AAD1S9Z6"/>